<sequence>MEILSELKLKHGKMQVLFLKKKVSLNRMGSVPHVVLGMMHNVLEGHLVFHLRELWGLGRTEKKEKQLFQEEAELEGDENFSEIDTEEALSELEDLAEELREWNQSSSGSAEDFNN</sequence>
<dbReference type="Proteomes" id="UP001176059">
    <property type="component" value="Unassembled WGS sequence"/>
</dbReference>
<dbReference type="AlphaFoldDB" id="A0AA38JTV7"/>
<accession>A0AA38JTV7</accession>
<comment type="caution">
    <text evidence="1">The sequence shown here is derived from an EMBL/GenBank/DDBJ whole genome shotgun (WGS) entry which is preliminary data.</text>
</comment>
<reference evidence="1" key="2">
    <citation type="journal article" date="2023" name="Proc. Natl. Acad. Sci. U.S.A.">
        <title>A global phylogenomic analysis of the shiitake genus Lentinula.</title>
        <authorList>
            <person name="Sierra-Patev S."/>
            <person name="Min B."/>
            <person name="Naranjo-Ortiz M."/>
            <person name="Looney B."/>
            <person name="Konkel Z."/>
            <person name="Slot J.C."/>
            <person name="Sakamoto Y."/>
            <person name="Steenwyk J.L."/>
            <person name="Rokas A."/>
            <person name="Carro J."/>
            <person name="Camarero S."/>
            <person name="Ferreira P."/>
            <person name="Molpeceres G."/>
            <person name="Ruiz-Duenas F.J."/>
            <person name="Serrano A."/>
            <person name="Henrissat B."/>
            <person name="Drula E."/>
            <person name="Hughes K.W."/>
            <person name="Mata J.L."/>
            <person name="Ishikawa N.K."/>
            <person name="Vargas-Isla R."/>
            <person name="Ushijima S."/>
            <person name="Smith C.A."/>
            <person name="Donoghue J."/>
            <person name="Ahrendt S."/>
            <person name="Andreopoulos W."/>
            <person name="He G."/>
            <person name="LaButti K."/>
            <person name="Lipzen A."/>
            <person name="Ng V."/>
            <person name="Riley R."/>
            <person name="Sandor L."/>
            <person name="Barry K."/>
            <person name="Martinez A.T."/>
            <person name="Xiao Y."/>
            <person name="Gibbons J.G."/>
            <person name="Terashima K."/>
            <person name="Grigoriev I.V."/>
            <person name="Hibbett D."/>
        </authorList>
    </citation>
    <scope>NUCLEOTIDE SEQUENCE</scope>
    <source>
        <strain evidence="1">ET3784</strain>
    </source>
</reference>
<protein>
    <submittedName>
        <fullName evidence="1">Uncharacterized protein</fullName>
    </submittedName>
</protein>
<gene>
    <name evidence="1" type="ORF">DFJ43DRAFT_1035484</name>
</gene>
<dbReference type="EMBL" id="JANVFO010000002">
    <property type="protein sequence ID" value="KAJ3737218.1"/>
    <property type="molecule type" value="Genomic_DNA"/>
</dbReference>
<name>A0AA38JTV7_9AGAR</name>
<organism evidence="1 2">
    <name type="scientific">Lentinula guzmanii</name>
    <dbReference type="NCBI Taxonomy" id="2804957"/>
    <lineage>
        <taxon>Eukaryota</taxon>
        <taxon>Fungi</taxon>
        <taxon>Dikarya</taxon>
        <taxon>Basidiomycota</taxon>
        <taxon>Agaricomycotina</taxon>
        <taxon>Agaricomycetes</taxon>
        <taxon>Agaricomycetidae</taxon>
        <taxon>Agaricales</taxon>
        <taxon>Marasmiineae</taxon>
        <taxon>Omphalotaceae</taxon>
        <taxon>Lentinula</taxon>
    </lineage>
</organism>
<proteinExistence type="predicted"/>
<keyword evidence="2" id="KW-1185">Reference proteome</keyword>
<evidence type="ECO:0000313" key="1">
    <source>
        <dbReference type="EMBL" id="KAJ3737218.1"/>
    </source>
</evidence>
<evidence type="ECO:0000313" key="2">
    <source>
        <dbReference type="Proteomes" id="UP001176059"/>
    </source>
</evidence>
<reference evidence="1" key="1">
    <citation type="submission" date="2022-08" db="EMBL/GenBank/DDBJ databases">
        <authorList>
            <consortium name="DOE Joint Genome Institute"/>
            <person name="Min B."/>
            <person name="Sierra-Patev S."/>
            <person name="Naranjo-Ortiz M."/>
            <person name="Looney B."/>
            <person name="Konkel Z."/>
            <person name="Slot J.C."/>
            <person name="Sakamoto Y."/>
            <person name="Steenwyk J.L."/>
            <person name="Rokas A."/>
            <person name="Carro J."/>
            <person name="Camarero S."/>
            <person name="Ferreira P."/>
            <person name="Molpeceres G."/>
            <person name="Ruiz-duenas F.J."/>
            <person name="Serrano A."/>
            <person name="Henrissat B."/>
            <person name="Drula E."/>
            <person name="Hughes K.W."/>
            <person name="Mata J.L."/>
            <person name="Ishikawa N.K."/>
            <person name="Vargas-Isla R."/>
            <person name="Ushijima S."/>
            <person name="Smith C.A."/>
            <person name="Ahrendt S."/>
            <person name="Andreopoulos W."/>
            <person name="He G."/>
            <person name="LaButti K."/>
            <person name="Lipzen A."/>
            <person name="Ng V."/>
            <person name="Riley R."/>
            <person name="Sandor L."/>
            <person name="Barry K."/>
            <person name="Martinez A.T."/>
            <person name="Xiao Y."/>
            <person name="Gibbons J.G."/>
            <person name="Terashima K."/>
            <person name="Hibbett D.S."/>
            <person name="Grigoriev I.V."/>
        </authorList>
    </citation>
    <scope>NUCLEOTIDE SEQUENCE</scope>
    <source>
        <strain evidence="1">ET3784</strain>
    </source>
</reference>